<reference evidence="2" key="1">
    <citation type="submission" date="2022-11" db="UniProtKB">
        <authorList>
            <consortium name="WormBaseParasite"/>
        </authorList>
    </citation>
    <scope>IDENTIFICATION</scope>
</reference>
<dbReference type="Proteomes" id="UP000887563">
    <property type="component" value="Unplaced"/>
</dbReference>
<accession>A0A914L6S5</accession>
<protein>
    <submittedName>
        <fullName evidence="2">Uncharacterized protein</fullName>
    </submittedName>
</protein>
<organism evidence="1 2">
    <name type="scientific">Meloidogyne incognita</name>
    <name type="common">Southern root-knot nematode worm</name>
    <name type="synonym">Oxyuris incognita</name>
    <dbReference type="NCBI Taxonomy" id="6306"/>
    <lineage>
        <taxon>Eukaryota</taxon>
        <taxon>Metazoa</taxon>
        <taxon>Ecdysozoa</taxon>
        <taxon>Nematoda</taxon>
        <taxon>Chromadorea</taxon>
        <taxon>Rhabditida</taxon>
        <taxon>Tylenchina</taxon>
        <taxon>Tylenchomorpha</taxon>
        <taxon>Tylenchoidea</taxon>
        <taxon>Meloidogynidae</taxon>
        <taxon>Meloidogyninae</taxon>
        <taxon>Meloidogyne</taxon>
        <taxon>Meloidogyne incognita group</taxon>
    </lineage>
</organism>
<sequence>MKLMNIGLEKCGTHERIKFTPRMATVYDENDVSKLDNTCWITNDIFGFGLVYPPTHMMNEWPYIFITKNGKQIGRHIRTWLRNGQQYFLIIVRLYY</sequence>
<dbReference type="WBParaSite" id="Minc3s00308g09875">
    <property type="protein sequence ID" value="Minc3s00308g09875"/>
    <property type="gene ID" value="Minc3s00308g09875"/>
</dbReference>
<keyword evidence="1" id="KW-1185">Reference proteome</keyword>
<evidence type="ECO:0000313" key="1">
    <source>
        <dbReference type="Proteomes" id="UP000887563"/>
    </source>
</evidence>
<name>A0A914L6S5_MELIC</name>
<evidence type="ECO:0000313" key="2">
    <source>
        <dbReference type="WBParaSite" id="Minc3s00308g09875"/>
    </source>
</evidence>
<proteinExistence type="predicted"/>
<dbReference type="AlphaFoldDB" id="A0A914L6S5"/>